<accession>A0ABQ6N3L0</accession>
<keyword evidence="4" id="KW-0585">Phenylalanine catabolism</keyword>
<proteinExistence type="predicted"/>
<dbReference type="Gene3D" id="3.10.180.10">
    <property type="entry name" value="2,3-Dihydroxybiphenyl 1,2-Dioxygenase, domain 1"/>
    <property type="match status" value="2"/>
</dbReference>
<evidence type="ECO:0000313" key="6">
    <source>
        <dbReference type="Proteomes" id="UP001165060"/>
    </source>
</evidence>
<dbReference type="InterPro" id="IPR005956">
    <property type="entry name" value="4OHPhenylPyrv_dOase"/>
</dbReference>
<keyword evidence="3" id="KW-0828">Tyrosine catabolism</keyword>
<evidence type="ECO:0000256" key="1">
    <source>
        <dbReference type="ARBA" id="ARBA00005162"/>
    </source>
</evidence>
<dbReference type="Proteomes" id="UP001165060">
    <property type="component" value="Unassembled WGS sequence"/>
</dbReference>
<name>A0ABQ6N3L0_9STRA</name>
<dbReference type="PANTHER" id="PTHR11959">
    <property type="entry name" value="4-HYDROXYPHENYLPYRUVATE DIOXYGENASE"/>
    <property type="match status" value="1"/>
</dbReference>
<dbReference type="SUPFAM" id="SSF54593">
    <property type="entry name" value="Glyoxalase/Bleomycin resistance protein/Dihydroxybiphenyl dioxygenase"/>
    <property type="match status" value="2"/>
</dbReference>
<evidence type="ECO:0000256" key="4">
    <source>
        <dbReference type="ARBA" id="ARBA00023232"/>
    </source>
</evidence>
<evidence type="ECO:0000256" key="2">
    <source>
        <dbReference type="ARBA" id="ARBA00013222"/>
    </source>
</evidence>
<dbReference type="PANTHER" id="PTHR11959:SF1">
    <property type="entry name" value="4-HYDROXYPHENYLPYRUVATE DIOXYGENASE"/>
    <property type="match status" value="1"/>
</dbReference>
<gene>
    <name evidence="5" type="ORF">TeGR_g8274</name>
</gene>
<dbReference type="InterPro" id="IPR029068">
    <property type="entry name" value="Glyas_Bleomycin-R_OHBP_Dase"/>
</dbReference>
<evidence type="ECO:0000313" key="5">
    <source>
        <dbReference type="EMBL" id="GMI39762.1"/>
    </source>
</evidence>
<dbReference type="EC" id="1.13.11.27" evidence="2"/>
<sequence>MTNSGTTLNEVEYVPPPAVSFSHLHLYSDSMDSLAEYKEIEDRLNKFHAHPKAPAYGQQPVDVDAARELFGTIEGPALGEGRYTGTLHKYLSQKRDVVKQLLAGVGYRVTGVFDSPSTMSMLVTSKDPAGVQIVVSSLKSNPEEGNEPYQHFSKASLDRFYAAHGGRPGIAVLAFEVTSGDISTIHQNYLEKHAKLLPEGAMQTYRDGAGNTTRVLEVYAYYKGEVKVSEVDTGTLLRFVERKEAHASAASTCKLPGLVPVAADFDEHSLPAYCDHWVSNVVSRTGFLDTLEDTLGFTPKVDFNAGVVAAGEAQIESTVTGNTSKFDAAEHGEKKDIAALKDQSQVYLPINNALSPVGHVHGFIEELGQGVQHVASKCSDLIAFIQGANDRREVTGEGFTFLNIPRSYYGVLMETNLQLKKDGKTAMLLSAEDATKVFDACVAAKVCNDTGAVDLELSKEQIVDMLKGEALVTEDVIDVIVFSRYCNLYTLLRHHLSESAYLAIVRNKILVDVQGEDLLFQIFTANILQSEVIDEAPFFEFIQRVCSECLGADGCPAKIKPGCGGFGIRNFLTLFLSIEVSKAMTDAKDAKATGDDKKLEVANKKVATFTDQLNEANPILTDISDAMTAEGKFGEELEILEKRPIPTDADKERIALCKQEVENFKAMKEEGNQRLMVCSQKYNGLMKAIREQA</sequence>
<comment type="caution">
    <text evidence="5">The sequence shown here is derived from an EMBL/GenBank/DDBJ whole genome shotgun (WGS) entry which is preliminary data.</text>
</comment>
<reference evidence="5 6" key="1">
    <citation type="journal article" date="2023" name="Commun. Biol.">
        <title>Genome analysis of Parmales, the sister group of diatoms, reveals the evolutionary specialization of diatoms from phago-mixotrophs to photoautotrophs.</title>
        <authorList>
            <person name="Ban H."/>
            <person name="Sato S."/>
            <person name="Yoshikawa S."/>
            <person name="Yamada K."/>
            <person name="Nakamura Y."/>
            <person name="Ichinomiya M."/>
            <person name="Sato N."/>
            <person name="Blanc-Mathieu R."/>
            <person name="Endo H."/>
            <person name="Kuwata A."/>
            <person name="Ogata H."/>
        </authorList>
    </citation>
    <scope>NUCLEOTIDE SEQUENCE [LARGE SCALE GENOMIC DNA]</scope>
</reference>
<keyword evidence="6" id="KW-1185">Reference proteome</keyword>
<dbReference type="EMBL" id="BRYB01003625">
    <property type="protein sequence ID" value="GMI39762.1"/>
    <property type="molecule type" value="Genomic_DNA"/>
</dbReference>
<protein>
    <recommendedName>
        <fullName evidence="2">4-hydroxyphenylpyruvate dioxygenase</fullName>
        <ecNumber evidence="2">1.13.11.27</ecNumber>
    </recommendedName>
</protein>
<evidence type="ECO:0000256" key="3">
    <source>
        <dbReference type="ARBA" id="ARBA00022878"/>
    </source>
</evidence>
<comment type="pathway">
    <text evidence="1">Amino-acid degradation; L-phenylalanine degradation; acetoacetate and fumarate from L-phenylalanine: step 3/6.</text>
</comment>
<organism evidence="5 6">
    <name type="scientific">Tetraparma gracilis</name>
    <dbReference type="NCBI Taxonomy" id="2962635"/>
    <lineage>
        <taxon>Eukaryota</taxon>
        <taxon>Sar</taxon>
        <taxon>Stramenopiles</taxon>
        <taxon>Ochrophyta</taxon>
        <taxon>Bolidophyceae</taxon>
        <taxon>Parmales</taxon>
        <taxon>Triparmaceae</taxon>
        <taxon>Tetraparma</taxon>
    </lineage>
</organism>